<dbReference type="PROSITE" id="PS51077">
    <property type="entry name" value="HTH_ICLR"/>
    <property type="match status" value="1"/>
</dbReference>
<dbReference type="Pfam" id="PF01614">
    <property type="entry name" value="IclR_C"/>
    <property type="match status" value="1"/>
</dbReference>
<dbReference type="GO" id="GO:0003700">
    <property type="term" value="F:DNA-binding transcription factor activity"/>
    <property type="evidence" value="ECO:0007669"/>
    <property type="project" value="TreeGrafter"/>
</dbReference>
<evidence type="ECO:0000259" key="5">
    <source>
        <dbReference type="PROSITE" id="PS51077"/>
    </source>
</evidence>
<name>A0A5P3VEL7_9BURK</name>
<feature type="domain" description="IclR-ED" evidence="6">
    <location>
        <begin position="104"/>
        <end position="287"/>
    </location>
</feature>
<dbReference type="SUPFAM" id="SSF46785">
    <property type="entry name" value="Winged helix' DNA-binding domain"/>
    <property type="match status" value="1"/>
</dbReference>
<proteinExistence type="predicted"/>
<dbReference type="InterPro" id="IPR029016">
    <property type="entry name" value="GAF-like_dom_sf"/>
</dbReference>
<keyword evidence="2" id="KW-0238">DNA-binding</keyword>
<dbReference type="SMART" id="SM00346">
    <property type="entry name" value="HTH_ICLR"/>
    <property type="match status" value="1"/>
</dbReference>
<gene>
    <name evidence="7" type="ORF">D2917_05145</name>
</gene>
<dbReference type="InterPro" id="IPR050707">
    <property type="entry name" value="HTH_MetabolicPath_Reg"/>
</dbReference>
<dbReference type="InterPro" id="IPR014757">
    <property type="entry name" value="Tscrpt_reg_IclR_C"/>
</dbReference>
<dbReference type="PROSITE" id="PS51078">
    <property type="entry name" value="ICLR_ED"/>
    <property type="match status" value="1"/>
</dbReference>
<dbReference type="PANTHER" id="PTHR30136">
    <property type="entry name" value="HELIX-TURN-HELIX TRANSCRIPTIONAL REGULATOR, ICLR FAMILY"/>
    <property type="match status" value="1"/>
</dbReference>
<dbReference type="PANTHER" id="PTHR30136:SF33">
    <property type="entry name" value="TRANSCRIPTIONAL REGULATORY PROTEIN"/>
    <property type="match status" value="1"/>
</dbReference>
<evidence type="ECO:0000256" key="2">
    <source>
        <dbReference type="ARBA" id="ARBA00023125"/>
    </source>
</evidence>
<keyword evidence="3" id="KW-0804">Transcription</keyword>
<evidence type="ECO:0000256" key="4">
    <source>
        <dbReference type="SAM" id="MobiDB-lite"/>
    </source>
</evidence>
<dbReference type="InterPro" id="IPR036390">
    <property type="entry name" value="WH_DNA-bd_sf"/>
</dbReference>
<reference evidence="7 8" key="1">
    <citation type="submission" date="2018-09" db="EMBL/GenBank/DDBJ databases">
        <title>Complete genome sequence of Cupriavidus oxalaticus T2, a bacterium capable of phenol tolerance and degradation.</title>
        <authorList>
            <person name="Yan J."/>
        </authorList>
    </citation>
    <scope>NUCLEOTIDE SEQUENCE [LARGE SCALE GENOMIC DNA]</scope>
    <source>
        <strain evidence="7 8">T2</strain>
    </source>
</reference>
<dbReference type="SUPFAM" id="SSF55781">
    <property type="entry name" value="GAF domain-like"/>
    <property type="match status" value="1"/>
</dbReference>
<evidence type="ECO:0000256" key="1">
    <source>
        <dbReference type="ARBA" id="ARBA00023015"/>
    </source>
</evidence>
<evidence type="ECO:0000313" key="7">
    <source>
        <dbReference type="EMBL" id="QEZ43681.1"/>
    </source>
</evidence>
<feature type="domain" description="HTH iclR-type" evidence="5">
    <location>
        <begin position="41"/>
        <end position="103"/>
    </location>
</feature>
<dbReference type="GO" id="GO:0003677">
    <property type="term" value="F:DNA binding"/>
    <property type="evidence" value="ECO:0007669"/>
    <property type="project" value="UniProtKB-KW"/>
</dbReference>
<dbReference type="InterPro" id="IPR036388">
    <property type="entry name" value="WH-like_DNA-bd_sf"/>
</dbReference>
<dbReference type="EMBL" id="CP032518">
    <property type="protein sequence ID" value="QEZ43681.1"/>
    <property type="molecule type" value="Genomic_DNA"/>
</dbReference>
<evidence type="ECO:0000259" key="6">
    <source>
        <dbReference type="PROSITE" id="PS51078"/>
    </source>
</evidence>
<accession>A0A5P3VEL7</accession>
<sequence>MDTETPMLQQAGARPRGHQPGIGAIWPRPGRSATAESQVRVAPLARGLAVLAAFGPEQAWLGNQEISLETGIPAPTVTRLLQSLVALGYLHHDEVRRKYRLAAASLALGYAAIADPAVQREGSIEMRKFAEATDTYVVLGTRDRLDVIVLDSRVGSQAVLDLRLTPGTRLHIASSLMGSALLAAIPELERCYLQGNVERKAGRDWPLLRRRMAEKISQVHELGFCMSLGEWEPELAAVAVPVRVPEQPPLVLACIGRTARMARARVERELAPRLLAMAQVLQERLASRE</sequence>
<dbReference type="Pfam" id="PF09339">
    <property type="entry name" value="HTH_IclR"/>
    <property type="match status" value="1"/>
</dbReference>
<protein>
    <submittedName>
        <fullName evidence="7">IclR family transcriptional regulator</fullName>
    </submittedName>
</protein>
<evidence type="ECO:0000256" key="3">
    <source>
        <dbReference type="ARBA" id="ARBA00023163"/>
    </source>
</evidence>
<feature type="region of interest" description="Disordered" evidence="4">
    <location>
        <begin position="1"/>
        <end position="24"/>
    </location>
</feature>
<keyword evidence="1" id="KW-0805">Transcription regulation</keyword>
<organism evidence="7 8">
    <name type="scientific">Cupriavidus oxalaticus</name>
    <dbReference type="NCBI Taxonomy" id="96344"/>
    <lineage>
        <taxon>Bacteria</taxon>
        <taxon>Pseudomonadati</taxon>
        <taxon>Pseudomonadota</taxon>
        <taxon>Betaproteobacteria</taxon>
        <taxon>Burkholderiales</taxon>
        <taxon>Burkholderiaceae</taxon>
        <taxon>Cupriavidus</taxon>
    </lineage>
</organism>
<evidence type="ECO:0000313" key="8">
    <source>
        <dbReference type="Proteomes" id="UP000325743"/>
    </source>
</evidence>
<dbReference type="Gene3D" id="1.10.10.10">
    <property type="entry name" value="Winged helix-like DNA-binding domain superfamily/Winged helix DNA-binding domain"/>
    <property type="match status" value="1"/>
</dbReference>
<dbReference type="GO" id="GO:0045892">
    <property type="term" value="P:negative regulation of DNA-templated transcription"/>
    <property type="evidence" value="ECO:0007669"/>
    <property type="project" value="TreeGrafter"/>
</dbReference>
<dbReference type="Gene3D" id="3.30.450.40">
    <property type="match status" value="1"/>
</dbReference>
<dbReference type="AlphaFoldDB" id="A0A5P3VEL7"/>
<dbReference type="Proteomes" id="UP000325743">
    <property type="component" value="Chromosome 1"/>
</dbReference>
<dbReference type="InterPro" id="IPR005471">
    <property type="entry name" value="Tscrpt_reg_IclR_N"/>
</dbReference>